<dbReference type="Proteomes" id="UP000299102">
    <property type="component" value="Unassembled WGS sequence"/>
</dbReference>
<comment type="caution">
    <text evidence="2">The sequence shown here is derived from an EMBL/GenBank/DDBJ whole genome shotgun (WGS) entry which is preliminary data.</text>
</comment>
<dbReference type="EMBL" id="BGZK01000015">
    <property type="protein sequence ID" value="GBP04776.1"/>
    <property type="molecule type" value="Genomic_DNA"/>
</dbReference>
<dbReference type="AlphaFoldDB" id="A0A4C1SS93"/>
<evidence type="ECO:0000313" key="2">
    <source>
        <dbReference type="EMBL" id="GBP04776.1"/>
    </source>
</evidence>
<gene>
    <name evidence="2" type="ORF">EVAR_3712_1</name>
</gene>
<evidence type="ECO:0000313" key="3">
    <source>
        <dbReference type="Proteomes" id="UP000299102"/>
    </source>
</evidence>
<accession>A0A4C1SS93</accession>
<evidence type="ECO:0000256" key="1">
    <source>
        <dbReference type="SAM" id="MobiDB-lite"/>
    </source>
</evidence>
<feature type="region of interest" description="Disordered" evidence="1">
    <location>
        <begin position="21"/>
        <end position="67"/>
    </location>
</feature>
<sequence>MASPCRPRVDGAVERFARTFKGVCKNKQRSRGRSQERVGPKSKLKAGSSSEVTPEHGMETDIGVRNLDSKSPVLAQCGLRASTSGVTENGRSK</sequence>
<name>A0A4C1SS93_EUMVA</name>
<reference evidence="2 3" key="1">
    <citation type="journal article" date="2019" name="Commun. Biol.">
        <title>The bagworm genome reveals a unique fibroin gene that provides high tensile strength.</title>
        <authorList>
            <person name="Kono N."/>
            <person name="Nakamura H."/>
            <person name="Ohtoshi R."/>
            <person name="Tomita M."/>
            <person name="Numata K."/>
            <person name="Arakawa K."/>
        </authorList>
    </citation>
    <scope>NUCLEOTIDE SEQUENCE [LARGE SCALE GENOMIC DNA]</scope>
</reference>
<protein>
    <submittedName>
        <fullName evidence="2">Uncharacterized protein</fullName>
    </submittedName>
</protein>
<keyword evidence="3" id="KW-1185">Reference proteome</keyword>
<proteinExistence type="predicted"/>
<organism evidence="2 3">
    <name type="scientific">Eumeta variegata</name>
    <name type="common">Bagworm moth</name>
    <name type="synonym">Eumeta japonica</name>
    <dbReference type="NCBI Taxonomy" id="151549"/>
    <lineage>
        <taxon>Eukaryota</taxon>
        <taxon>Metazoa</taxon>
        <taxon>Ecdysozoa</taxon>
        <taxon>Arthropoda</taxon>
        <taxon>Hexapoda</taxon>
        <taxon>Insecta</taxon>
        <taxon>Pterygota</taxon>
        <taxon>Neoptera</taxon>
        <taxon>Endopterygota</taxon>
        <taxon>Lepidoptera</taxon>
        <taxon>Glossata</taxon>
        <taxon>Ditrysia</taxon>
        <taxon>Tineoidea</taxon>
        <taxon>Psychidae</taxon>
        <taxon>Oiketicinae</taxon>
        <taxon>Eumeta</taxon>
    </lineage>
</organism>